<organism evidence="2 3">
    <name type="scientific">Georgenia faecalis</name>
    <dbReference type="NCBI Taxonomy" id="2483799"/>
    <lineage>
        <taxon>Bacteria</taxon>
        <taxon>Bacillati</taxon>
        <taxon>Actinomycetota</taxon>
        <taxon>Actinomycetes</taxon>
        <taxon>Micrococcales</taxon>
        <taxon>Bogoriellaceae</taxon>
        <taxon>Georgenia</taxon>
    </lineage>
</organism>
<dbReference type="Pfam" id="PF12730">
    <property type="entry name" value="ABC2_membrane_4"/>
    <property type="match status" value="1"/>
</dbReference>
<feature type="transmembrane region" description="Helical" evidence="1">
    <location>
        <begin position="146"/>
        <end position="168"/>
    </location>
</feature>
<keyword evidence="1" id="KW-0812">Transmembrane</keyword>
<sequence length="247" mass="25258">MADLVRAEARKLLTGGGTWSLLLIGIGLGGLFTEGFTQAARELLSSGASDPATQTAVIVRSWFAMTLVSGILGALSVTREYASGTISRSVLVAGSRSRLFGAKALTGTAAGLVLGVVAAALAVGYVHVAMPRTGAEVVWSHEATMTALGIVGTTTLSATWGVLLGWILRHQVAAILVIVGLTLLVEPGVQSFAPEVAGYLFTIAMTGVNLDGKEGLLSIGGSYAVLVGWILVLGAAARALVARRDLT</sequence>
<evidence type="ECO:0000313" key="2">
    <source>
        <dbReference type="EMBL" id="MFC4556167.1"/>
    </source>
</evidence>
<keyword evidence="1" id="KW-1133">Transmembrane helix</keyword>
<evidence type="ECO:0008006" key="4">
    <source>
        <dbReference type="Google" id="ProtNLM"/>
    </source>
</evidence>
<feature type="transmembrane region" description="Helical" evidence="1">
    <location>
        <begin position="12"/>
        <end position="32"/>
    </location>
</feature>
<reference evidence="3" key="1">
    <citation type="journal article" date="2019" name="Int. J. Syst. Evol. Microbiol.">
        <title>The Global Catalogue of Microorganisms (GCM) 10K type strain sequencing project: providing services to taxonomists for standard genome sequencing and annotation.</title>
        <authorList>
            <consortium name="The Broad Institute Genomics Platform"/>
            <consortium name="The Broad Institute Genome Sequencing Center for Infectious Disease"/>
            <person name="Wu L."/>
            <person name="Ma J."/>
        </authorList>
    </citation>
    <scope>NUCLEOTIDE SEQUENCE [LARGE SCALE GENOMIC DNA]</scope>
    <source>
        <strain evidence="3">JCM 3369</strain>
    </source>
</reference>
<keyword evidence="1" id="KW-0472">Membrane</keyword>
<feature type="transmembrane region" description="Helical" evidence="1">
    <location>
        <begin position="99"/>
        <end position="126"/>
    </location>
</feature>
<protein>
    <recommendedName>
        <fullName evidence="4">ABC transporter permease</fullName>
    </recommendedName>
</protein>
<dbReference type="EMBL" id="JBHSGF010000009">
    <property type="protein sequence ID" value="MFC4556167.1"/>
    <property type="molecule type" value="Genomic_DNA"/>
</dbReference>
<evidence type="ECO:0000256" key="1">
    <source>
        <dbReference type="SAM" id="Phobius"/>
    </source>
</evidence>
<comment type="caution">
    <text evidence="2">The sequence shown here is derived from an EMBL/GenBank/DDBJ whole genome shotgun (WGS) entry which is preliminary data.</text>
</comment>
<feature type="transmembrane region" description="Helical" evidence="1">
    <location>
        <begin position="52"/>
        <end position="78"/>
    </location>
</feature>
<gene>
    <name evidence="2" type="ORF">ACFO3F_12985</name>
</gene>
<keyword evidence="3" id="KW-1185">Reference proteome</keyword>
<dbReference type="Proteomes" id="UP001595955">
    <property type="component" value="Unassembled WGS sequence"/>
</dbReference>
<proteinExistence type="predicted"/>
<feature type="transmembrane region" description="Helical" evidence="1">
    <location>
        <begin position="175"/>
        <end position="201"/>
    </location>
</feature>
<evidence type="ECO:0000313" key="3">
    <source>
        <dbReference type="Proteomes" id="UP001595955"/>
    </source>
</evidence>
<dbReference type="RefSeq" id="WP_122824609.1">
    <property type="nucleotide sequence ID" value="NZ_CP033325.1"/>
</dbReference>
<accession>A0ABV9DCP6</accession>
<feature type="transmembrane region" description="Helical" evidence="1">
    <location>
        <begin position="221"/>
        <end position="241"/>
    </location>
</feature>
<name>A0ABV9DCP6_9MICO</name>